<evidence type="ECO:0000256" key="2">
    <source>
        <dbReference type="ARBA" id="ARBA00023125"/>
    </source>
</evidence>
<dbReference type="InterPro" id="IPR050109">
    <property type="entry name" value="HTH-type_TetR-like_transc_reg"/>
</dbReference>
<evidence type="ECO:0000256" key="1">
    <source>
        <dbReference type="ARBA" id="ARBA00023015"/>
    </source>
</evidence>
<dbReference type="PANTHER" id="PTHR30055:SF234">
    <property type="entry name" value="HTH-TYPE TRANSCRIPTIONAL REGULATOR BETI"/>
    <property type="match status" value="1"/>
</dbReference>
<dbReference type="GO" id="GO:0003700">
    <property type="term" value="F:DNA-binding transcription factor activity"/>
    <property type="evidence" value="ECO:0007669"/>
    <property type="project" value="TreeGrafter"/>
</dbReference>
<dbReference type="PANTHER" id="PTHR30055">
    <property type="entry name" value="HTH-TYPE TRANSCRIPTIONAL REGULATOR RUTR"/>
    <property type="match status" value="1"/>
</dbReference>
<dbReference type="Pfam" id="PF00440">
    <property type="entry name" value="TetR_N"/>
    <property type="match status" value="1"/>
</dbReference>
<dbReference type="InterPro" id="IPR009057">
    <property type="entry name" value="Homeodomain-like_sf"/>
</dbReference>
<proteinExistence type="predicted"/>
<evidence type="ECO:0000313" key="7">
    <source>
        <dbReference type="Proteomes" id="UP000320791"/>
    </source>
</evidence>
<evidence type="ECO:0000313" key="6">
    <source>
        <dbReference type="EMBL" id="TWT24046.1"/>
    </source>
</evidence>
<dbReference type="AlphaFoldDB" id="A0A5C5UDF1"/>
<accession>A0A5C5UDF1</accession>
<protein>
    <submittedName>
        <fullName evidence="6">TetR/AcrR family transcriptional regulator</fullName>
    </submittedName>
</protein>
<name>A0A5C5UDF1_9CORY</name>
<evidence type="ECO:0000256" key="4">
    <source>
        <dbReference type="PROSITE-ProRule" id="PRU00335"/>
    </source>
</evidence>
<dbReference type="Pfam" id="PF21597">
    <property type="entry name" value="TetR_C_43"/>
    <property type="match status" value="1"/>
</dbReference>
<feature type="DNA-binding region" description="H-T-H motif" evidence="4">
    <location>
        <begin position="57"/>
        <end position="76"/>
    </location>
</feature>
<evidence type="ECO:0000256" key="3">
    <source>
        <dbReference type="ARBA" id="ARBA00023163"/>
    </source>
</evidence>
<dbReference type="SUPFAM" id="SSF46689">
    <property type="entry name" value="Homeodomain-like"/>
    <property type="match status" value="1"/>
</dbReference>
<organism evidence="6 7">
    <name type="scientific">Corynebacterium canis</name>
    <dbReference type="NCBI Taxonomy" id="679663"/>
    <lineage>
        <taxon>Bacteria</taxon>
        <taxon>Bacillati</taxon>
        <taxon>Actinomycetota</taxon>
        <taxon>Actinomycetes</taxon>
        <taxon>Mycobacteriales</taxon>
        <taxon>Corynebacteriaceae</taxon>
        <taxon>Corynebacterium</taxon>
    </lineage>
</organism>
<dbReference type="Gene3D" id="1.10.357.10">
    <property type="entry name" value="Tetracycline Repressor, domain 2"/>
    <property type="match status" value="1"/>
</dbReference>
<evidence type="ECO:0000259" key="5">
    <source>
        <dbReference type="PROSITE" id="PS50977"/>
    </source>
</evidence>
<comment type="caution">
    <text evidence="6">The sequence shown here is derived from an EMBL/GenBank/DDBJ whole genome shotgun (WGS) entry which is preliminary data.</text>
</comment>
<keyword evidence="1" id="KW-0805">Transcription regulation</keyword>
<dbReference type="Proteomes" id="UP000320791">
    <property type="component" value="Unassembled WGS sequence"/>
</dbReference>
<dbReference type="GO" id="GO:0000976">
    <property type="term" value="F:transcription cis-regulatory region binding"/>
    <property type="evidence" value="ECO:0007669"/>
    <property type="project" value="TreeGrafter"/>
</dbReference>
<feature type="domain" description="HTH tetR-type" evidence="5">
    <location>
        <begin position="35"/>
        <end position="94"/>
    </location>
</feature>
<dbReference type="InterPro" id="IPR036271">
    <property type="entry name" value="Tet_transcr_reg_TetR-rel_C_sf"/>
</dbReference>
<dbReference type="OrthoDB" id="9795011at2"/>
<dbReference type="SUPFAM" id="SSF48498">
    <property type="entry name" value="Tetracyclin repressor-like, C-terminal domain"/>
    <property type="match status" value="1"/>
</dbReference>
<dbReference type="EMBL" id="VOHM01000020">
    <property type="protein sequence ID" value="TWT24046.1"/>
    <property type="molecule type" value="Genomic_DNA"/>
</dbReference>
<dbReference type="PROSITE" id="PS50977">
    <property type="entry name" value="HTH_TETR_2"/>
    <property type="match status" value="1"/>
</dbReference>
<keyword evidence="3" id="KW-0804">Transcription</keyword>
<gene>
    <name evidence="6" type="ORF">FRX94_09235</name>
</gene>
<dbReference type="InterPro" id="IPR001647">
    <property type="entry name" value="HTH_TetR"/>
</dbReference>
<sequence>MVLHFPTPSGYGGWTIGYYGGARRTKGAPVRSDARARRQRIIEAACEIFRTQPDNAPLENIAEHAGVGIATLYRNFPDRAALIHACAIHMFEQVLALQEEVLAGIDAAPERHWFRYVDAFITLGVGPLAAAFAPDNLNELPCELAELRARASHNGEAIIDAAKRHRLVAGDVSHETFIVGLLVVARPPVPGVLTIRPNITTELVDLYLTGLKHGPQLR</sequence>
<dbReference type="InterPro" id="IPR049445">
    <property type="entry name" value="TetR_SbtR-like_C"/>
</dbReference>
<keyword evidence="7" id="KW-1185">Reference proteome</keyword>
<reference evidence="6 7" key="1">
    <citation type="submission" date="2019-08" db="EMBL/GenBank/DDBJ databases">
        <authorList>
            <person name="Lei W."/>
        </authorList>
    </citation>
    <scope>NUCLEOTIDE SEQUENCE [LARGE SCALE GENOMIC DNA]</scope>
    <source>
        <strain evidence="6 7">CCUG 58627</strain>
    </source>
</reference>
<keyword evidence="2 4" id="KW-0238">DNA-binding</keyword>